<dbReference type="GO" id="GO:0005743">
    <property type="term" value="C:mitochondrial inner membrane"/>
    <property type="evidence" value="ECO:0007669"/>
    <property type="project" value="TreeGrafter"/>
</dbReference>
<reference evidence="4" key="3">
    <citation type="journal article" date="2022" name="bioRxiv">
        <title>A global pangenome for the wheat fungal pathogen Pyrenophora tritici-repentis and prediction of effector protein structural homology.</title>
        <authorList>
            <person name="Moolhuijzen P."/>
            <person name="See P.T."/>
            <person name="Shi G."/>
            <person name="Powell H.R."/>
            <person name="Cockram J."/>
            <person name="Jorgensen L.N."/>
            <person name="Benslimane H."/>
            <person name="Strelkov S.E."/>
            <person name="Turner J."/>
            <person name="Liu Z."/>
            <person name="Moffat C.S."/>
        </authorList>
    </citation>
    <scope>NUCLEOTIDE SEQUENCE</scope>
    <source>
        <strain evidence="4">86-124</strain>
    </source>
</reference>
<dbReference type="AlphaFoldDB" id="A0A2W1DN78"/>
<evidence type="ECO:0000313" key="3">
    <source>
        <dbReference type="EMBL" id="KAF7575318.1"/>
    </source>
</evidence>
<dbReference type="PANTHER" id="PTHR47563:SF1">
    <property type="entry name" value="PROTEIN FMP25, MITOCHONDRIAL"/>
    <property type="match status" value="1"/>
</dbReference>
<dbReference type="InterPro" id="IPR000408">
    <property type="entry name" value="Reg_chr_condens"/>
</dbReference>
<reference evidence="6" key="4">
    <citation type="journal article" date="2022" name="Microb. Genom.">
        <title>A global pangenome for the wheat fungal pathogen Pyrenophora tritici-repentis and prediction of effector protein structural homology.</title>
        <authorList>
            <person name="Moolhuijzen P.M."/>
            <person name="See P.T."/>
            <person name="Shi G."/>
            <person name="Powell H.R."/>
            <person name="Cockram J."/>
            <person name="Jorgensen L.N."/>
            <person name="Benslimane H."/>
            <person name="Strelkov S.E."/>
            <person name="Turner J."/>
            <person name="Liu Z."/>
            <person name="Moffat C.S."/>
        </authorList>
    </citation>
    <scope>NUCLEOTIDE SEQUENCE [LARGE SCALE GENOMIC DNA]</scope>
</reference>
<dbReference type="SUPFAM" id="SSF50985">
    <property type="entry name" value="RCC1/BLIP-II"/>
    <property type="match status" value="1"/>
</dbReference>
<dbReference type="Pfam" id="PF13540">
    <property type="entry name" value="RCC1_2"/>
    <property type="match status" value="1"/>
</dbReference>
<dbReference type="Gene3D" id="2.130.10.30">
    <property type="entry name" value="Regulator of chromosome condensation 1/beta-lactamase-inhibitor protein II"/>
    <property type="match status" value="1"/>
</dbReference>
<dbReference type="PRINTS" id="PR00633">
    <property type="entry name" value="RCCNDNSATION"/>
</dbReference>
<protein>
    <submittedName>
        <fullName evidence="3">ATS1, Alpha-tubulin suppressor and related RCC1 domain-containing protein</fullName>
    </submittedName>
    <submittedName>
        <fullName evidence="4">RCC1/BLIP-II protein</fullName>
    </submittedName>
</protein>
<feature type="repeat" description="RCC1" evidence="1">
    <location>
        <begin position="415"/>
        <end position="480"/>
    </location>
</feature>
<accession>A0A2W1DN78</accession>
<organism evidence="3 5">
    <name type="scientific">Pyrenophora tritici-repentis</name>
    <dbReference type="NCBI Taxonomy" id="45151"/>
    <lineage>
        <taxon>Eukaryota</taxon>
        <taxon>Fungi</taxon>
        <taxon>Dikarya</taxon>
        <taxon>Ascomycota</taxon>
        <taxon>Pezizomycotina</taxon>
        <taxon>Dothideomycetes</taxon>
        <taxon>Pleosporomycetidae</taxon>
        <taxon>Pleosporales</taxon>
        <taxon>Pleosporineae</taxon>
        <taxon>Pleosporaceae</taxon>
        <taxon>Pyrenophora</taxon>
    </lineage>
</organism>
<dbReference type="PROSITE" id="PS00626">
    <property type="entry name" value="RCC1_2"/>
    <property type="match status" value="1"/>
</dbReference>
<dbReference type="Proteomes" id="UP000249757">
    <property type="component" value="Unassembled WGS sequence"/>
</dbReference>
<dbReference type="InterPro" id="IPR009091">
    <property type="entry name" value="RCC1/BLIP-II"/>
</dbReference>
<dbReference type="Proteomes" id="UP000245464">
    <property type="component" value="Chromosome 2"/>
</dbReference>
<feature type="repeat" description="RCC1" evidence="1">
    <location>
        <begin position="348"/>
        <end position="407"/>
    </location>
</feature>
<name>A0A2W1DN78_9PLEO</name>
<evidence type="ECO:0000313" key="5">
    <source>
        <dbReference type="Proteomes" id="UP000245464"/>
    </source>
</evidence>
<keyword evidence="6" id="KW-1185">Reference proteome</keyword>
<evidence type="ECO:0000256" key="1">
    <source>
        <dbReference type="PROSITE-ProRule" id="PRU00235"/>
    </source>
</evidence>
<dbReference type="PANTHER" id="PTHR47563">
    <property type="entry name" value="PROTEIN FMP25, MITOCHONDRIAL"/>
    <property type="match status" value="1"/>
</dbReference>
<dbReference type="PROSITE" id="PS50012">
    <property type="entry name" value="RCC1_3"/>
    <property type="match status" value="3"/>
</dbReference>
<feature type="compositionally biased region" description="Basic and acidic residues" evidence="2">
    <location>
        <begin position="84"/>
        <end position="96"/>
    </location>
</feature>
<dbReference type="OMA" id="YDQPHEI"/>
<feature type="repeat" description="RCC1" evidence="1">
    <location>
        <begin position="284"/>
        <end position="347"/>
    </location>
</feature>
<sequence length="601" mass="65599">MLSAKCLSRATLRTPRAPQLCRNVATRAPRSQVRTAAHPYAQRRQQHFVRSVATVGALWATATAYTWCSGESILRDAHAEELEKPEEPELKFEAPRRQATSSDDNRNIISSQHLQVVKSWENPGVYTWGSNSGKVVAPDSDEKFIKTPRRFSFFDGKLLRDIKLDRNFGAAIDEKGDLLQWGTAFAENITEPTKTLTGRNLTSLAISRDRIIGLSSSGAVYSIPVSQAEQKDGPKPPSSSWIPFWGGSNNISYRTRTPEKLGWSETVTDISSGLEHALMLTSTGRVFSFASGSQDFPSKGQMGIPGLTWESRPAGAFDVPHEITTLKGFPVKKIATGDYHSLVCDSEGRAFTFGDNTCGQLGFPYNAEAQFVDAPSLLPTQKLYSGQQGKVTNVFAGGNTSFLAVEATKGNKTTADTWAFGFGLTGQLGVGRWVHTQADPVKVPAFSGLFEWDEMKNTAIPIRLSTISVGATHAAAILDNVASVVVNGKSRKLTDNDTNWGRDILFWGNNEFYQIGSGKRNNIATPAYIQPLDQAAEQERAASAIAAAAAGSLSYGKQLREKEMHRFQITPRNKVKVNGRTVEFEQKVECGRGCTAVYSAV</sequence>
<dbReference type="EMBL" id="NRDI02000007">
    <property type="protein sequence ID" value="KAI1514940.1"/>
    <property type="molecule type" value="Genomic_DNA"/>
</dbReference>
<dbReference type="EMBL" id="NQIK02000002">
    <property type="protein sequence ID" value="KAF7575318.1"/>
    <property type="molecule type" value="Genomic_DNA"/>
</dbReference>
<comment type="caution">
    <text evidence="3">The sequence shown here is derived from an EMBL/GenBank/DDBJ whole genome shotgun (WGS) entry which is preliminary data.</text>
</comment>
<evidence type="ECO:0000313" key="4">
    <source>
        <dbReference type="EMBL" id="KAI1514940.1"/>
    </source>
</evidence>
<dbReference type="GO" id="GO:0034551">
    <property type="term" value="P:mitochondrial respiratory chain complex III assembly"/>
    <property type="evidence" value="ECO:0007669"/>
    <property type="project" value="TreeGrafter"/>
</dbReference>
<reference evidence="3 5" key="1">
    <citation type="journal article" date="2018" name="BMC Genomics">
        <title>Comparative genomics of the wheat fungal pathogen Pyrenophora tritici-repentis reveals chromosomal variations and genome plasticity.</title>
        <authorList>
            <person name="Moolhuijzen P."/>
            <person name="See P.T."/>
            <person name="Hane J.K."/>
            <person name="Shi G."/>
            <person name="Liu Z."/>
            <person name="Oliver R.P."/>
            <person name="Moffat C.S."/>
        </authorList>
    </citation>
    <scope>NUCLEOTIDE SEQUENCE [LARGE SCALE GENOMIC DNA]</scope>
    <source>
        <strain evidence="3">M4</strain>
    </source>
</reference>
<feature type="region of interest" description="Disordered" evidence="2">
    <location>
        <begin position="84"/>
        <end position="103"/>
    </location>
</feature>
<reference evidence="4" key="2">
    <citation type="submission" date="2021-05" db="EMBL/GenBank/DDBJ databases">
        <authorList>
            <person name="Moolhuijzen P.M."/>
            <person name="Moffat C.S."/>
        </authorList>
    </citation>
    <scope>NUCLEOTIDE SEQUENCE</scope>
    <source>
        <strain evidence="4">86-124</strain>
    </source>
</reference>
<dbReference type="InterPro" id="IPR053245">
    <property type="entry name" value="MitoProcess-Associated"/>
</dbReference>
<evidence type="ECO:0000313" key="6">
    <source>
        <dbReference type="Proteomes" id="UP000249757"/>
    </source>
</evidence>
<proteinExistence type="predicted"/>
<evidence type="ECO:0000256" key="2">
    <source>
        <dbReference type="SAM" id="MobiDB-lite"/>
    </source>
</evidence>
<gene>
    <name evidence="4" type="ORF">Ptr86124_006263</name>
    <name evidence="3" type="ORF">PtrM4_069420</name>
</gene>